<feature type="transmembrane region" description="Helical" evidence="1">
    <location>
        <begin position="95"/>
        <end position="117"/>
    </location>
</feature>
<evidence type="ECO:0000313" key="2">
    <source>
        <dbReference type="EMBL" id="UQK58551.1"/>
    </source>
</evidence>
<feature type="transmembrane region" description="Helical" evidence="1">
    <location>
        <begin position="27"/>
        <end position="45"/>
    </location>
</feature>
<evidence type="ECO:0000313" key="3">
    <source>
        <dbReference type="Proteomes" id="UP000831151"/>
    </source>
</evidence>
<dbReference type="AlphaFoldDB" id="A0A9E7DII6"/>
<name>A0A9E7DII6_9FIRM</name>
<sequence length="163" mass="18868">MKVLAFLIFLFINYILKAAILPNFLPINFIFNMTLCLVVSLALLAKSREGLIWTIVVAVLNDLLAHEVLFLNLFLFTIVYLLIYFIRDNINMENLLSIAIVNIVVYLFYITFSYILLSFMSVNIGIAQLAKNIFSIKIVFVALYGVLSYLISKRIFRYKNYDI</sequence>
<feature type="transmembrane region" description="Helical" evidence="1">
    <location>
        <begin position="129"/>
        <end position="151"/>
    </location>
</feature>
<keyword evidence="1" id="KW-0472">Membrane</keyword>
<dbReference type="KEGG" id="fms:M1R53_04745"/>
<dbReference type="Proteomes" id="UP000831151">
    <property type="component" value="Chromosome"/>
</dbReference>
<keyword evidence="1" id="KW-0812">Transmembrane</keyword>
<keyword evidence="1" id="KW-1133">Transmembrane helix</keyword>
<dbReference type="RefSeq" id="WP_249242160.1">
    <property type="nucleotide sequence ID" value="NZ_CP096649.1"/>
</dbReference>
<protein>
    <recommendedName>
        <fullName evidence="4">Rod shape-determining protein MreD</fullName>
    </recommendedName>
</protein>
<gene>
    <name evidence="2" type="ORF">M1R53_04745</name>
</gene>
<evidence type="ECO:0000256" key="1">
    <source>
        <dbReference type="SAM" id="Phobius"/>
    </source>
</evidence>
<proteinExistence type="predicted"/>
<feature type="transmembrane region" description="Helical" evidence="1">
    <location>
        <begin position="52"/>
        <end position="83"/>
    </location>
</feature>
<organism evidence="2 3">
    <name type="scientific">Fenollaria massiliensis</name>
    <dbReference type="NCBI Taxonomy" id="938288"/>
    <lineage>
        <taxon>Bacteria</taxon>
        <taxon>Bacillati</taxon>
        <taxon>Bacillota</taxon>
        <taxon>Clostridia</taxon>
        <taxon>Eubacteriales</taxon>
        <taxon>Fenollaria</taxon>
    </lineage>
</organism>
<reference evidence="2" key="1">
    <citation type="submission" date="2022-04" db="EMBL/GenBank/DDBJ databases">
        <title>Complete genome sequences of Ezakiella coagulans and Fenollaria massiliensis.</title>
        <authorList>
            <person name="France M.T."/>
            <person name="Clifford J."/>
            <person name="Narina S."/>
            <person name="Rutt L."/>
            <person name="Ravel J."/>
        </authorList>
    </citation>
    <scope>NUCLEOTIDE SEQUENCE</scope>
    <source>
        <strain evidence="2">C0061C2</strain>
    </source>
</reference>
<accession>A0A9E7DII6</accession>
<evidence type="ECO:0008006" key="4">
    <source>
        <dbReference type="Google" id="ProtNLM"/>
    </source>
</evidence>
<dbReference type="EMBL" id="CP096649">
    <property type="protein sequence ID" value="UQK58551.1"/>
    <property type="molecule type" value="Genomic_DNA"/>
</dbReference>
<keyword evidence="3" id="KW-1185">Reference proteome</keyword>